<evidence type="ECO:0000313" key="3">
    <source>
        <dbReference type="EMBL" id="RKD23138.1"/>
    </source>
</evidence>
<reference evidence="3 4" key="1">
    <citation type="submission" date="2016-08" db="EMBL/GenBank/DDBJ databases">
        <title>Novel Firmicute Genomes.</title>
        <authorList>
            <person name="Poppleton D.I."/>
            <person name="Gribaldo S."/>
        </authorList>
    </citation>
    <scope>NUCLEOTIDE SEQUENCE [LARGE SCALE GENOMIC DNA]</scope>
    <source>
        <strain evidence="3 4">RAOx-1</strain>
    </source>
</reference>
<comment type="caution">
    <text evidence="3">The sequence shown here is derived from an EMBL/GenBank/DDBJ whole genome shotgun (WGS) entry which is preliminary data.</text>
</comment>
<dbReference type="InterPro" id="IPR006976">
    <property type="entry name" value="VanZ-like"/>
</dbReference>
<dbReference type="OrthoDB" id="291892at2"/>
<dbReference type="PANTHER" id="PTHR28008:SF1">
    <property type="entry name" value="DOMAIN PROTEIN, PUTATIVE (AFU_ORTHOLOGUE AFUA_3G10980)-RELATED"/>
    <property type="match status" value="1"/>
</dbReference>
<feature type="transmembrane region" description="Helical" evidence="1">
    <location>
        <begin position="133"/>
        <end position="153"/>
    </location>
</feature>
<sequence length="175" mass="20015">MTKVASRTAAAKIVSWTVVFLWMALIFFLSRQPGTESGELSRGITAFIIDIARKVAPQFDLETSNFHFFIRKNAHFFAYFILGVFVMNAMRTSRIVGFRRFAWTIVICVLYAISDETHQLFIPGRSGEVRDVLIDTAGAATGIGFYLLISWFFSKRSRYSKKVHEADSIHARQRF</sequence>
<dbReference type="NCBIfam" id="NF037970">
    <property type="entry name" value="vanZ_1"/>
    <property type="match status" value="1"/>
</dbReference>
<feature type="transmembrane region" description="Helical" evidence="1">
    <location>
        <begin position="74"/>
        <end position="90"/>
    </location>
</feature>
<name>A0A419SH79_9BACL</name>
<accession>A0A419SH79</accession>
<evidence type="ECO:0000259" key="2">
    <source>
        <dbReference type="Pfam" id="PF04892"/>
    </source>
</evidence>
<keyword evidence="1" id="KW-0472">Membrane</keyword>
<dbReference type="Pfam" id="PF04892">
    <property type="entry name" value="VanZ"/>
    <property type="match status" value="1"/>
</dbReference>
<dbReference type="Proteomes" id="UP000284219">
    <property type="component" value="Unassembled WGS sequence"/>
</dbReference>
<protein>
    <recommendedName>
        <fullName evidence="2">VanZ-like domain-containing protein</fullName>
    </recommendedName>
</protein>
<dbReference type="InterPro" id="IPR016747">
    <property type="entry name" value="Phosphotransbutyrylase"/>
</dbReference>
<dbReference type="EMBL" id="MCHY01000009">
    <property type="protein sequence ID" value="RKD23138.1"/>
    <property type="molecule type" value="Genomic_DNA"/>
</dbReference>
<keyword evidence="4" id="KW-1185">Reference proteome</keyword>
<keyword evidence="1" id="KW-0812">Transmembrane</keyword>
<feature type="domain" description="VanZ-like" evidence="2">
    <location>
        <begin position="17"/>
        <end position="149"/>
    </location>
</feature>
<dbReference type="PIRSF" id="PIRSF019083">
    <property type="entry name" value="UCP019083_VanZ"/>
    <property type="match status" value="1"/>
</dbReference>
<organism evidence="3 4">
    <name type="scientific">Ammoniphilus oxalaticus</name>
    <dbReference type="NCBI Taxonomy" id="66863"/>
    <lineage>
        <taxon>Bacteria</taxon>
        <taxon>Bacillati</taxon>
        <taxon>Bacillota</taxon>
        <taxon>Bacilli</taxon>
        <taxon>Bacillales</taxon>
        <taxon>Paenibacillaceae</taxon>
        <taxon>Aneurinibacillus group</taxon>
        <taxon>Ammoniphilus</taxon>
    </lineage>
</organism>
<proteinExistence type="predicted"/>
<keyword evidence="1" id="KW-1133">Transmembrane helix</keyword>
<evidence type="ECO:0000313" key="4">
    <source>
        <dbReference type="Proteomes" id="UP000284219"/>
    </source>
</evidence>
<dbReference type="RefSeq" id="WP_120190627.1">
    <property type="nucleotide sequence ID" value="NZ_MCHY01000009.1"/>
</dbReference>
<feature type="transmembrane region" description="Helical" evidence="1">
    <location>
        <begin position="9"/>
        <end position="29"/>
    </location>
</feature>
<feature type="transmembrane region" description="Helical" evidence="1">
    <location>
        <begin position="97"/>
        <end position="113"/>
    </location>
</feature>
<gene>
    <name evidence="3" type="ORF">BEP19_13045</name>
</gene>
<dbReference type="PANTHER" id="PTHR28008">
    <property type="entry name" value="DOMAIN PROTEIN, PUTATIVE (AFU_ORTHOLOGUE AFUA_3G10980)-RELATED"/>
    <property type="match status" value="1"/>
</dbReference>
<evidence type="ECO:0000256" key="1">
    <source>
        <dbReference type="SAM" id="Phobius"/>
    </source>
</evidence>
<dbReference type="AlphaFoldDB" id="A0A419SH79"/>